<proteinExistence type="predicted"/>
<sequence>MLPLVLAAVAVAATTPTVYRINQISAFSPLIQYSSRPVLVGPDVLPTPGGVPPPPGPPWTQHPLTDPHLQPFVDKGWTALDLAEWDSDRGDYLRPNVVSAAVGSSFSFSVPTDFLVRYDSWSINATVDVEVNGTLVVSNNSRFSNDIPEMQKPYNYTVTLRSGRYSLNSIQLVPSDYRRENLDYVEAVWAASGSNVTRSGNWRNATRKLLSNYPESSTSGDRISIALQKGSKSVNLLGYSNGSYEVHCTPTPPYTSGTTYSGFSEQEVVLYMAKLDDSKQYTLELINYANTTGITSLWTLQQKKKPRNLKPILGWSLGLGIPAALAIVAGAIWWYRKRQARSEDRRQMQSGVESKKLEEAAPPTYTQ</sequence>
<keyword evidence="3" id="KW-0732">Signal</keyword>
<feature type="signal peptide" evidence="3">
    <location>
        <begin position="1"/>
        <end position="20"/>
    </location>
</feature>
<feature type="chain" id="PRO_5041417088" description="Concanavalin A-like lectin/glucanase" evidence="3">
    <location>
        <begin position="21"/>
        <end position="367"/>
    </location>
</feature>
<dbReference type="GeneID" id="85495683"/>
<feature type="compositionally biased region" description="Basic and acidic residues" evidence="1">
    <location>
        <begin position="343"/>
        <end position="359"/>
    </location>
</feature>
<dbReference type="AlphaFoldDB" id="A0AA48L4J4"/>
<evidence type="ECO:0000256" key="3">
    <source>
        <dbReference type="SAM" id="SignalP"/>
    </source>
</evidence>
<dbReference type="EMBL" id="AP028215">
    <property type="protein sequence ID" value="BEI91813.1"/>
    <property type="molecule type" value="Genomic_DNA"/>
</dbReference>
<keyword evidence="2" id="KW-0812">Transmembrane</keyword>
<evidence type="ECO:0008006" key="6">
    <source>
        <dbReference type="Google" id="ProtNLM"/>
    </source>
</evidence>
<reference evidence="4" key="1">
    <citation type="journal article" date="2023" name="BMC Genomics">
        <title>Chromosome-level genome assemblies of Cutaneotrichosporon spp. (Trichosporonales, Basidiomycota) reveal imbalanced evolution between nucleotide sequences and chromosome synteny.</title>
        <authorList>
            <person name="Kobayashi Y."/>
            <person name="Kayamori A."/>
            <person name="Aoki K."/>
            <person name="Shiwa Y."/>
            <person name="Matsutani M."/>
            <person name="Fujita N."/>
            <person name="Sugita T."/>
            <person name="Iwasaki W."/>
            <person name="Tanaka N."/>
            <person name="Takashima M."/>
        </authorList>
    </citation>
    <scope>NUCLEOTIDE SEQUENCE</scope>
    <source>
        <strain evidence="4">HIS019</strain>
    </source>
</reference>
<dbReference type="RefSeq" id="XP_060457078.1">
    <property type="nucleotide sequence ID" value="XM_060600490.1"/>
</dbReference>
<dbReference type="Proteomes" id="UP001233271">
    <property type="component" value="Chromosome 4"/>
</dbReference>
<evidence type="ECO:0000313" key="4">
    <source>
        <dbReference type="EMBL" id="BEI91813.1"/>
    </source>
</evidence>
<dbReference type="KEGG" id="ccac:CcaHIS019_0406330"/>
<evidence type="ECO:0000256" key="1">
    <source>
        <dbReference type="SAM" id="MobiDB-lite"/>
    </source>
</evidence>
<organism evidence="4 5">
    <name type="scientific">Cutaneotrichosporon cavernicola</name>
    <dbReference type="NCBI Taxonomy" id="279322"/>
    <lineage>
        <taxon>Eukaryota</taxon>
        <taxon>Fungi</taxon>
        <taxon>Dikarya</taxon>
        <taxon>Basidiomycota</taxon>
        <taxon>Agaricomycotina</taxon>
        <taxon>Tremellomycetes</taxon>
        <taxon>Trichosporonales</taxon>
        <taxon>Trichosporonaceae</taxon>
        <taxon>Cutaneotrichosporon</taxon>
    </lineage>
</organism>
<name>A0AA48L4J4_9TREE</name>
<protein>
    <recommendedName>
        <fullName evidence="6">Concanavalin A-like lectin/glucanase</fullName>
    </recommendedName>
</protein>
<evidence type="ECO:0000313" key="5">
    <source>
        <dbReference type="Proteomes" id="UP001233271"/>
    </source>
</evidence>
<evidence type="ECO:0000256" key="2">
    <source>
        <dbReference type="SAM" id="Phobius"/>
    </source>
</evidence>
<keyword evidence="5" id="KW-1185">Reference proteome</keyword>
<keyword evidence="2" id="KW-0472">Membrane</keyword>
<accession>A0AA48L4J4</accession>
<feature type="region of interest" description="Disordered" evidence="1">
    <location>
        <begin position="343"/>
        <end position="367"/>
    </location>
</feature>
<gene>
    <name evidence="4" type="ORF">CcaverHIS019_0406330</name>
</gene>
<feature type="transmembrane region" description="Helical" evidence="2">
    <location>
        <begin position="312"/>
        <end position="335"/>
    </location>
</feature>
<keyword evidence="2" id="KW-1133">Transmembrane helix</keyword>